<keyword evidence="1" id="KW-1133">Transmembrane helix</keyword>
<dbReference type="AlphaFoldDB" id="N6UVU7"/>
<evidence type="ECO:0000259" key="2">
    <source>
        <dbReference type="Pfam" id="PF09472"/>
    </source>
</evidence>
<comment type="caution">
    <text evidence="3">The sequence shown here is derived from an EMBL/GenBank/DDBJ whole genome shotgun (WGS) entry which is preliminary data.</text>
</comment>
<dbReference type="PATRIC" id="fig|1069083.5.peg.423"/>
<keyword evidence="1" id="KW-0472">Membrane</keyword>
<keyword evidence="3" id="KW-0489">Methyltransferase</keyword>
<sequence>MSEIEGIPKIVKPDLEYCDKMLERLEYKVGLITRDLGLSSGIHTKSTSGFIIGAALAIVLVGIPIIIKILL</sequence>
<dbReference type="InterPro" id="IPR013347">
    <property type="entry name" value="MeTrfase_F_su"/>
</dbReference>
<keyword evidence="1" id="KW-0812">Transmembrane</keyword>
<proteinExistence type="predicted"/>
<dbReference type="Pfam" id="PF09472">
    <property type="entry name" value="MtrF"/>
    <property type="match status" value="1"/>
</dbReference>
<dbReference type="EMBL" id="APMM01000014">
    <property type="protein sequence ID" value="ENN96454.1"/>
    <property type="molecule type" value="Genomic_DNA"/>
</dbReference>
<evidence type="ECO:0000313" key="4">
    <source>
        <dbReference type="Proteomes" id="UP000053695"/>
    </source>
</evidence>
<gene>
    <name evidence="3" type="ORF">J422_02155</name>
</gene>
<dbReference type="STRING" id="1069083.GCA_000371805_01179"/>
<evidence type="ECO:0000256" key="1">
    <source>
        <dbReference type="SAM" id="Phobius"/>
    </source>
</evidence>
<reference evidence="3 4" key="1">
    <citation type="journal article" date="2013" name="Genome Announc.">
        <title>Draft Genome Sequence of a Highly Flagellated, Fast-Swimming Archaeon, Methanocaldococcus villosus Strain KIN24-T80 (DSM 22612).</title>
        <authorList>
            <person name="Thennarasu S."/>
            <person name="Polireddy D."/>
            <person name="Antony A."/>
            <person name="Yada M.R."/>
            <person name="Algarawi S."/>
            <person name="Sivakumar N."/>
        </authorList>
    </citation>
    <scope>NUCLEOTIDE SEQUENCE [LARGE SCALE GENOMIC DNA]</scope>
    <source>
        <strain evidence="3 4">KIN24-T80</strain>
    </source>
</reference>
<keyword evidence="4" id="KW-1185">Reference proteome</keyword>
<dbReference type="GO" id="GO:0016020">
    <property type="term" value="C:membrane"/>
    <property type="evidence" value="ECO:0007669"/>
    <property type="project" value="InterPro"/>
</dbReference>
<accession>N6UVU7</accession>
<dbReference type="NCBIfam" id="TIGR02507">
    <property type="entry name" value="MtrF"/>
    <property type="match status" value="1"/>
</dbReference>
<keyword evidence="3" id="KW-0808">Transferase</keyword>
<dbReference type="GO" id="GO:0015948">
    <property type="term" value="P:methanogenesis"/>
    <property type="evidence" value="ECO:0007669"/>
    <property type="project" value="InterPro"/>
</dbReference>
<feature type="domain" description="Tetrahydromethanopterin S-methyltransferase F subunit" evidence="2">
    <location>
        <begin position="6"/>
        <end position="67"/>
    </location>
</feature>
<protein>
    <submittedName>
        <fullName evidence="3">Tetrahydromethanopterin S-methyltransferase subunit A</fullName>
        <ecNumber evidence="3">2.1.1.86</ecNumber>
    </submittedName>
</protein>
<dbReference type="OrthoDB" id="64662at2157"/>
<dbReference type="NCBIfam" id="NF009776">
    <property type="entry name" value="PRK13275.1"/>
    <property type="match status" value="1"/>
</dbReference>
<organism evidence="3 4">
    <name type="scientific">Methanocaldococcus villosus KIN24-T80</name>
    <dbReference type="NCBI Taxonomy" id="1069083"/>
    <lineage>
        <taxon>Archaea</taxon>
        <taxon>Methanobacteriati</taxon>
        <taxon>Methanobacteriota</taxon>
        <taxon>Methanomada group</taxon>
        <taxon>Methanococci</taxon>
        <taxon>Methanococcales</taxon>
        <taxon>Methanocaldococcaceae</taxon>
        <taxon>Methanocaldococcus</taxon>
    </lineage>
</organism>
<evidence type="ECO:0000313" key="3">
    <source>
        <dbReference type="EMBL" id="ENN96454.1"/>
    </source>
</evidence>
<feature type="transmembrane region" description="Helical" evidence="1">
    <location>
        <begin position="50"/>
        <end position="70"/>
    </location>
</feature>
<dbReference type="EC" id="2.1.1.86" evidence="3"/>
<dbReference type="Proteomes" id="UP000053695">
    <property type="component" value="Unassembled WGS sequence"/>
</dbReference>
<name>N6UVU7_9EURY</name>
<dbReference type="GO" id="GO:0032259">
    <property type="term" value="P:methylation"/>
    <property type="evidence" value="ECO:0007669"/>
    <property type="project" value="UniProtKB-KW"/>
</dbReference>
<dbReference type="GO" id="GO:0030269">
    <property type="term" value="F:tetrahydromethanopterin S-methyltransferase activity"/>
    <property type="evidence" value="ECO:0007669"/>
    <property type="project" value="InterPro"/>
</dbReference>
<dbReference type="RefSeq" id="WP_004590234.1">
    <property type="nucleotide sequence ID" value="NZ_APMM01000014.1"/>
</dbReference>